<reference evidence="1" key="1">
    <citation type="submission" date="2019-02" db="EMBL/GenBank/DDBJ databases">
        <authorList>
            <person name="Gruber-Vodicka R. H."/>
            <person name="Seah K. B. B."/>
        </authorList>
    </citation>
    <scope>NUCLEOTIDE SEQUENCE</scope>
    <source>
        <strain evidence="1">BECK_S127</strain>
    </source>
</reference>
<sequence length="64" mass="6971">MDLIRARQKTDIFLGISPGKSLGRALAPFNSPRLPLCQDSCPVNRESKFGKQGAAKELENASLQ</sequence>
<protein>
    <submittedName>
        <fullName evidence="1">Uncharacterized protein</fullName>
    </submittedName>
</protein>
<dbReference type="AlphaFoldDB" id="A0A451BSW0"/>
<dbReference type="EMBL" id="CAADHB010000347">
    <property type="protein sequence ID" value="VFK81383.1"/>
    <property type="molecule type" value="Genomic_DNA"/>
</dbReference>
<evidence type="ECO:0000313" key="1">
    <source>
        <dbReference type="EMBL" id="VFK81383.1"/>
    </source>
</evidence>
<organism evidence="1">
    <name type="scientific">Candidatus Kentrum sp. SD</name>
    <dbReference type="NCBI Taxonomy" id="2126332"/>
    <lineage>
        <taxon>Bacteria</taxon>
        <taxon>Pseudomonadati</taxon>
        <taxon>Pseudomonadota</taxon>
        <taxon>Gammaproteobacteria</taxon>
        <taxon>Candidatus Kentrum</taxon>
    </lineage>
</organism>
<name>A0A451BSW0_9GAMM</name>
<gene>
    <name evidence="1" type="ORF">BECKSD772D_GA0070982_13471</name>
</gene>
<proteinExistence type="predicted"/>
<accession>A0A451BSW0</accession>